<dbReference type="AlphaFoldDB" id="A0A1I2C028"/>
<organism evidence="9 10">
    <name type="scientific">Succiniclasticum ruminis DSM 9236</name>
    <dbReference type="NCBI Taxonomy" id="1123323"/>
    <lineage>
        <taxon>Bacteria</taxon>
        <taxon>Bacillati</taxon>
        <taxon>Bacillota</taxon>
        <taxon>Negativicutes</taxon>
        <taxon>Acidaminococcales</taxon>
        <taxon>Acidaminococcaceae</taxon>
        <taxon>Succiniclasticum</taxon>
    </lineage>
</organism>
<feature type="transmembrane region" description="Helical" evidence="8">
    <location>
        <begin position="229"/>
        <end position="247"/>
    </location>
</feature>
<dbReference type="STRING" id="1123323.SAMN05216245_11076"/>
<feature type="transmembrane region" description="Helical" evidence="8">
    <location>
        <begin position="307"/>
        <end position="336"/>
    </location>
</feature>
<evidence type="ECO:0000256" key="6">
    <source>
        <dbReference type="ARBA" id="ARBA00023136"/>
    </source>
</evidence>
<evidence type="ECO:0000256" key="8">
    <source>
        <dbReference type="SAM" id="Phobius"/>
    </source>
</evidence>
<dbReference type="InterPro" id="IPR001734">
    <property type="entry name" value="Na/solute_symporter"/>
</dbReference>
<feature type="transmembrane region" description="Helical" evidence="8">
    <location>
        <begin position="152"/>
        <end position="171"/>
    </location>
</feature>
<dbReference type="Proteomes" id="UP000198896">
    <property type="component" value="Unassembled WGS sequence"/>
</dbReference>
<dbReference type="Gene3D" id="1.20.1730.10">
    <property type="entry name" value="Sodium/glucose cotransporter"/>
    <property type="match status" value="1"/>
</dbReference>
<feature type="transmembrane region" description="Helical" evidence="8">
    <location>
        <begin position="437"/>
        <end position="455"/>
    </location>
</feature>
<accession>A0A1I2C028</accession>
<feature type="transmembrane region" description="Helical" evidence="8">
    <location>
        <begin position="76"/>
        <end position="96"/>
    </location>
</feature>
<gene>
    <name evidence="9" type="ORF">SAMN05216245_11076</name>
</gene>
<keyword evidence="3" id="KW-0813">Transport</keyword>
<keyword evidence="4 8" id="KW-0812">Transmembrane</keyword>
<evidence type="ECO:0000256" key="5">
    <source>
        <dbReference type="ARBA" id="ARBA00022989"/>
    </source>
</evidence>
<evidence type="ECO:0000313" key="9">
    <source>
        <dbReference type="EMBL" id="SFE61806.1"/>
    </source>
</evidence>
<keyword evidence="10" id="KW-1185">Reference proteome</keyword>
<dbReference type="PANTHER" id="PTHR48086">
    <property type="entry name" value="SODIUM/PROLINE SYMPORTER-RELATED"/>
    <property type="match status" value="1"/>
</dbReference>
<protein>
    <submittedName>
        <fullName evidence="9">Solute:Na+ symporter, SSS family</fullName>
    </submittedName>
</protein>
<evidence type="ECO:0000256" key="4">
    <source>
        <dbReference type="ARBA" id="ARBA00022692"/>
    </source>
</evidence>
<name>A0A1I2C028_9FIRM</name>
<dbReference type="Pfam" id="PF00474">
    <property type="entry name" value="SSF"/>
    <property type="match status" value="1"/>
</dbReference>
<dbReference type="PANTHER" id="PTHR48086:SF7">
    <property type="entry name" value="SODIUM-SOLUTE SYMPORTER-RELATED"/>
    <property type="match status" value="1"/>
</dbReference>
<feature type="transmembrane region" description="Helical" evidence="8">
    <location>
        <begin position="48"/>
        <end position="70"/>
    </location>
</feature>
<keyword evidence="5 8" id="KW-1133">Transmembrane helix</keyword>
<reference evidence="9 10" key="1">
    <citation type="submission" date="2016-10" db="EMBL/GenBank/DDBJ databases">
        <authorList>
            <person name="de Groot N.N."/>
        </authorList>
    </citation>
    <scope>NUCLEOTIDE SEQUENCE [LARGE SCALE GENOMIC DNA]</scope>
    <source>
        <strain evidence="9 10">DSM 9236</strain>
    </source>
</reference>
<dbReference type="CDD" id="cd10322">
    <property type="entry name" value="SLC5sbd"/>
    <property type="match status" value="1"/>
</dbReference>
<feature type="transmembrane region" description="Helical" evidence="8">
    <location>
        <begin position="413"/>
        <end position="431"/>
    </location>
</feature>
<dbReference type="GO" id="GO:0005886">
    <property type="term" value="C:plasma membrane"/>
    <property type="evidence" value="ECO:0007669"/>
    <property type="project" value="TreeGrafter"/>
</dbReference>
<evidence type="ECO:0000256" key="3">
    <source>
        <dbReference type="ARBA" id="ARBA00022448"/>
    </source>
</evidence>
<dbReference type="InterPro" id="IPR050277">
    <property type="entry name" value="Sodium:Solute_Symporter"/>
</dbReference>
<dbReference type="InterPro" id="IPR038377">
    <property type="entry name" value="Na/Glc_symporter_sf"/>
</dbReference>
<evidence type="ECO:0000313" key="10">
    <source>
        <dbReference type="Proteomes" id="UP000198896"/>
    </source>
</evidence>
<evidence type="ECO:0000256" key="1">
    <source>
        <dbReference type="ARBA" id="ARBA00004141"/>
    </source>
</evidence>
<feature type="transmembrane region" description="Helical" evidence="8">
    <location>
        <begin position="183"/>
        <end position="203"/>
    </location>
</feature>
<evidence type="ECO:0000256" key="2">
    <source>
        <dbReference type="ARBA" id="ARBA00006434"/>
    </source>
</evidence>
<feature type="transmembrane region" description="Helical" evidence="8">
    <location>
        <begin position="381"/>
        <end position="401"/>
    </location>
</feature>
<sequence>MSLDITFLHLIIMLLTIAVVIFGGIYVARAVKSAEGYSLGGRSASFPLVAGSIAGTVIGGGATVGTAQMASTIGLSAWWFTLSSGITFIVMGFLYARPLRKTGLETISQYLVLNYGKTAGSIASWVTTIGIFFSVVSSCLPGIGIICAVFDVSVWTAALILMLLVASYVFFGGMKSAGVGGILKMLILFASLFVAGGTAFWAIHTDPAISAALPDFPWFSLLGNGTGNAAANLLSVFVGIICTQTYIQALFSATDPQTAAYGAFAAALVAIPVGLPCAMIGMYMHVAEPGVQPLLVLPTYLLHHQPALIGGMAMGGIIISLISSIGGQSLGIGTIISKDIVAPLFQIKNDSTLLKLNRCSCVLVMVIGCVFSIIFRDTQILFWNYLSMGLRGGGIFLPLTLAVFRPGCVSGRWVALSMVCSTMVAILATFLKTPVKPMFLAVAVSFLLLLPGMLAKKE</sequence>
<dbReference type="GO" id="GO:0022857">
    <property type="term" value="F:transmembrane transporter activity"/>
    <property type="evidence" value="ECO:0007669"/>
    <property type="project" value="InterPro"/>
</dbReference>
<keyword evidence="6 8" id="KW-0472">Membrane</keyword>
<proteinExistence type="inferred from homology"/>
<evidence type="ECO:0000256" key="7">
    <source>
        <dbReference type="RuleBase" id="RU362091"/>
    </source>
</evidence>
<feature type="transmembrane region" description="Helical" evidence="8">
    <location>
        <begin position="6"/>
        <end position="28"/>
    </location>
</feature>
<dbReference type="PROSITE" id="PS50283">
    <property type="entry name" value="NA_SOLUT_SYMP_3"/>
    <property type="match status" value="1"/>
</dbReference>
<comment type="subcellular location">
    <subcellularLocation>
        <location evidence="1">Membrane</location>
        <topology evidence="1">Multi-pass membrane protein</topology>
    </subcellularLocation>
</comment>
<dbReference type="EMBL" id="FONL01000010">
    <property type="protein sequence ID" value="SFE61806.1"/>
    <property type="molecule type" value="Genomic_DNA"/>
</dbReference>
<feature type="transmembrane region" description="Helical" evidence="8">
    <location>
        <begin position="356"/>
        <end position="375"/>
    </location>
</feature>
<comment type="similarity">
    <text evidence="2 7">Belongs to the sodium:solute symporter (SSF) (TC 2.A.21) family.</text>
</comment>
<feature type="transmembrane region" description="Helical" evidence="8">
    <location>
        <begin position="259"/>
        <end position="287"/>
    </location>
</feature>